<accession>A0A2P4YUN7</accession>
<dbReference type="OrthoDB" id="124578at2759"/>
<protein>
    <recommendedName>
        <fullName evidence="3">SWIM-type domain-containing protein</fullName>
    </recommendedName>
</protein>
<name>A0A2P4YUN7_9STRA</name>
<comment type="caution">
    <text evidence="1">The sequence shown here is derived from an EMBL/GenBank/DDBJ whole genome shotgun (WGS) entry which is preliminary data.</text>
</comment>
<dbReference type="Proteomes" id="UP000237271">
    <property type="component" value="Unassembled WGS sequence"/>
</dbReference>
<evidence type="ECO:0000313" key="2">
    <source>
        <dbReference type="Proteomes" id="UP000237271"/>
    </source>
</evidence>
<dbReference type="AlphaFoldDB" id="A0A2P4YUN7"/>
<dbReference type="EMBL" id="NCKW01000071">
    <property type="protein sequence ID" value="POM81486.1"/>
    <property type="molecule type" value="Genomic_DNA"/>
</dbReference>
<reference evidence="1 2" key="1">
    <citation type="journal article" date="2017" name="Genome Biol. Evol.">
        <title>Phytophthora megakarya and P. palmivora, closely related causal agents of cacao black pod rot, underwent increases in genome sizes and gene numbers by different mechanisms.</title>
        <authorList>
            <person name="Ali S.S."/>
            <person name="Shao J."/>
            <person name="Lary D.J."/>
            <person name="Kronmiller B."/>
            <person name="Shen D."/>
            <person name="Strem M.D."/>
            <person name="Amoako-Attah I."/>
            <person name="Akrofi A.Y."/>
            <person name="Begoude B.A."/>
            <person name="Ten Hoopen G.M."/>
            <person name="Coulibaly K."/>
            <person name="Kebe B.I."/>
            <person name="Melnick R.L."/>
            <person name="Guiltinan M.J."/>
            <person name="Tyler B.M."/>
            <person name="Meinhardt L.W."/>
            <person name="Bailey B.A."/>
        </authorList>
    </citation>
    <scope>NUCLEOTIDE SEQUENCE [LARGE SCALE GENOMIC DNA]</scope>
    <source>
        <strain evidence="2">sbr112.9</strain>
    </source>
</reference>
<sequence length="237" mass="26628">MKNVYEAIRRFPSCVTASIVHDIESSYLRLRGCVVANWLDDPAQHTFAQCMWSQWLTGRFSAWQLYLTPSGLASTNNPAETINTLPKRDYTLRGRIKMGALVKELRNCCEDQSSNSRPFHFNVVPTKALTRLVSELVREKLLGTFEGVRSENLCGGQIQVYSLPAKRIVVAPNKQSGVGIVVPAQMGANYARMEVEGQSWGGWLVDVNRRWCKCSYSDAFGICIHVLFAIKSCDHHV</sequence>
<gene>
    <name evidence="1" type="ORF">PHPALM_538</name>
</gene>
<organism evidence="1 2">
    <name type="scientific">Phytophthora palmivora</name>
    <dbReference type="NCBI Taxonomy" id="4796"/>
    <lineage>
        <taxon>Eukaryota</taxon>
        <taxon>Sar</taxon>
        <taxon>Stramenopiles</taxon>
        <taxon>Oomycota</taxon>
        <taxon>Peronosporomycetes</taxon>
        <taxon>Peronosporales</taxon>
        <taxon>Peronosporaceae</taxon>
        <taxon>Phytophthora</taxon>
    </lineage>
</organism>
<evidence type="ECO:0000313" key="1">
    <source>
        <dbReference type="EMBL" id="POM81486.1"/>
    </source>
</evidence>
<keyword evidence="2" id="KW-1185">Reference proteome</keyword>
<proteinExistence type="predicted"/>
<evidence type="ECO:0008006" key="3">
    <source>
        <dbReference type="Google" id="ProtNLM"/>
    </source>
</evidence>